<gene>
    <name evidence="2" type="ORF">TsocGM_08315</name>
</gene>
<dbReference type="AlphaFoldDB" id="A0A432MLX8"/>
<protein>
    <submittedName>
        <fullName evidence="2">Uncharacterized protein</fullName>
    </submittedName>
</protein>
<organism evidence="2 3">
    <name type="scientific">Tautonia sociabilis</name>
    <dbReference type="NCBI Taxonomy" id="2080755"/>
    <lineage>
        <taxon>Bacteria</taxon>
        <taxon>Pseudomonadati</taxon>
        <taxon>Planctomycetota</taxon>
        <taxon>Planctomycetia</taxon>
        <taxon>Isosphaerales</taxon>
        <taxon>Isosphaeraceae</taxon>
        <taxon>Tautonia</taxon>
    </lineage>
</organism>
<feature type="signal peptide" evidence="1">
    <location>
        <begin position="1"/>
        <end position="20"/>
    </location>
</feature>
<dbReference type="EMBL" id="RYZH01000013">
    <property type="protein sequence ID" value="RUL88136.1"/>
    <property type="molecule type" value="Genomic_DNA"/>
</dbReference>
<dbReference type="PROSITE" id="PS51257">
    <property type="entry name" value="PROKAR_LIPOPROTEIN"/>
    <property type="match status" value="1"/>
</dbReference>
<name>A0A432MLX8_9BACT</name>
<sequence>MPRVLTLLFAMVLTVAVSLAGCGPSPPEPTGEAYEPPKELDQMKAQMLENYKKGTVNKAQ</sequence>
<dbReference type="Proteomes" id="UP000280296">
    <property type="component" value="Unassembled WGS sequence"/>
</dbReference>
<proteinExistence type="predicted"/>
<feature type="chain" id="PRO_5019215646" evidence="1">
    <location>
        <begin position="21"/>
        <end position="60"/>
    </location>
</feature>
<evidence type="ECO:0000256" key="1">
    <source>
        <dbReference type="SAM" id="SignalP"/>
    </source>
</evidence>
<dbReference type="RefSeq" id="WP_126724849.1">
    <property type="nucleotide sequence ID" value="NZ_RYZH01000013.1"/>
</dbReference>
<evidence type="ECO:0000313" key="3">
    <source>
        <dbReference type="Proteomes" id="UP000280296"/>
    </source>
</evidence>
<accession>A0A432MLX8</accession>
<reference evidence="2 3" key="1">
    <citation type="submission" date="2018-12" db="EMBL/GenBank/DDBJ databases">
        <authorList>
            <person name="Toschakov S.V."/>
        </authorList>
    </citation>
    <scope>NUCLEOTIDE SEQUENCE [LARGE SCALE GENOMIC DNA]</scope>
    <source>
        <strain evidence="2 3">GM2012</strain>
    </source>
</reference>
<comment type="caution">
    <text evidence="2">The sequence shown here is derived from an EMBL/GenBank/DDBJ whole genome shotgun (WGS) entry which is preliminary data.</text>
</comment>
<keyword evidence="3" id="KW-1185">Reference proteome</keyword>
<keyword evidence="1" id="KW-0732">Signal</keyword>
<reference evidence="2 3" key="2">
    <citation type="submission" date="2019-01" db="EMBL/GenBank/DDBJ databases">
        <title>Tautonia sociabilis, a novel thermotolerant planctomycete of Isosphaeraceae family, isolated from a 4000 m deep subterranean habitat.</title>
        <authorList>
            <person name="Kovaleva O.L."/>
            <person name="Elcheninov A.G."/>
            <person name="Van Heerden E."/>
            <person name="Toshchakov S.V."/>
            <person name="Novikov A."/>
            <person name="Bonch-Osmolovskaya E.A."/>
            <person name="Kublanov I.V."/>
        </authorList>
    </citation>
    <scope>NUCLEOTIDE SEQUENCE [LARGE SCALE GENOMIC DNA]</scope>
    <source>
        <strain evidence="2 3">GM2012</strain>
    </source>
</reference>
<evidence type="ECO:0000313" key="2">
    <source>
        <dbReference type="EMBL" id="RUL88136.1"/>
    </source>
</evidence>